<evidence type="ECO:0000313" key="1">
    <source>
        <dbReference type="EMBL" id="JAT15083.1"/>
    </source>
</evidence>
<reference evidence="1" key="1">
    <citation type="submission" date="2015-11" db="EMBL/GenBank/DDBJ databases">
        <title>De novo transcriptome assembly of four potential Pierce s Disease insect vectors from Arizona vineyards.</title>
        <authorList>
            <person name="Tassone E.E."/>
        </authorList>
    </citation>
    <scope>NUCLEOTIDE SEQUENCE</scope>
</reference>
<gene>
    <name evidence="1" type="ORF">g.33123</name>
</gene>
<feature type="non-terminal residue" evidence="1">
    <location>
        <position position="180"/>
    </location>
</feature>
<sequence>THQAHPVEGVISAENLRLTILPFLKHIRLCTLSGSQLLKEVLVTKVLTGEEIGSDLICLETEERGQVSLITDNRVKTFTQKSTFSFQGQLRHDGIDLLTKDKDIELCAVKCMTFRNLEETKMTPKRTTREYNITVKISHIPTSGVNETYPEPEHPPVEITFVKELEDYTNFVVPLEHNHR</sequence>
<accession>A0A1B6KUH4</accession>
<organism evidence="1">
    <name type="scientific">Graphocephala atropunctata</name>
    <dbReference type="NCBI Taxonomy" id="36148"/>
    <lineage>
        <taxon>Eukaryota</taxon>
        <taxon>Metazoa</taxon>
        <taxon>Ecdysozoa</taxon>
        <taxon>Arthropoda</taxon>
        <taxon>Hexapoda</taxon>
        <taxon>Insecta</taxon>
        <taxon>Pterygota</taxon>
        <taxon>Neoptera</taxon>
        <taxon>Paraneoptera</taxon>
        <taxon>Hemiptera</taxon>
        <taxon>Auchenorrhyncha</taxon>
        <taxon>Membracoidea</taxon>
        <taxon>Cicadellidae</taxon>
        <taxon>Cicadellinae</taxon>
        <taxon>Cicadellini</taxon>
        <taxon>Graphocephala</taxon>
    </lineage>
</organism>
<protein>
    <submittedName>
        <fullName evidence="1">Uncharacterized protein</fullName>
    </submittedName>
</protein>
<name>A0A1B6KUH4_9HEMI</name>
<dbReference type="EMBL" id="GEBQ01024894">
    <property type="protein sequence ID" value="JAT15083.1"/>
    <property type="molecule type" value="Transcribed_RNA"/>
</dbReference>
<proteinExistence type="predicted"/>
<dbReference type="AlphaFoldDB" id="A0A1B6KUH4"/>
<feature type="non-terminal residue" evidence="1">
    <location>
        <position position="1"/>
    </location>
</feature>